<dbReference type="EMBL" id="VSRR010076037">
    <property type="protein sequence ID" value="MPC87930.1"/>
    <property type="molecule type" value="Genomic_DNA"/>
</dbReference>
<name>A0A5B7ITB3_PORTR</name>
<reference evidence="2 3" key="1">
    <citation type="submission" date="2019-05" db="EMBL/GenBank/DDBJ databases">
        <title>Another draft genome of Portunus trituberculatus and its Hox gene families provides insights of decapod evolution.</title>
        <authorList>
            <person name="Jeong J.-H."/>
            <person name="Song I."/>
            <person name="Kim S."/>
            <person name="Choi T."/>
            <person name="Kim D."/>
            <person name="Ryu S."/>
            <person name="Kim W."/>
        </authorList>
    </citation>
    <scope>NUCLEOTIDE SEQUENCE [LARGE SCALE GENOMIC DNA]</scope>
    <source>
        <tissue evidence="2">Muscle</tissue>
    </source>
</reference>
<accession>A0A5B7ITB3</accession>
<proteinExistence type="predicted"/>
<keyword evidence="3" id="KW-1185">Reference proteome</keyword>
<keyword evidence="1" id="KW-1133">Transmembrane helix</keyword>
<keyword evidence="1" id="KW-0812">Transmembrane</keyword>
<gene>
    <name evidence="2" type="ORF">E2C01_082812</name>
</gene>
<sequence length="71" mass="7934">MARGLQAQGFESCPRFECRVGFLTRGKGFLAGYYAMLCFVIIIIIISIIIIIITVIISIVITVASFTRLYQ</sequence>
<comment type="caution">
    <text evidence="2">The sequence shown here is derived from an EMBL/GenBank/DDBJ whole genome shotgun (WGS) entry which is preliminary data.</text>
</comment>
<dbReference type="AlphaFoldDB" id="A0A5B7ITB3"/>
<evidence type="ECO:0000313" key="3">
    <source>
        <dbReference type="Proteomes" id="UP000324222"/>
    </source>
</evidence>
<keyword evidence="1" id="KW-0472">Membrane</keyword>
<dbReference type="Proteomes" id="UP000324222">
    <property type="component" value="Unassembled WGS sequence"/>
</dbReference>
<evidence type="ECO:0000256" key="1">
    <source>
        <dbReference type="SAM" id="Phobius"/>
    </source>
</evidence>
<feature type="transmembrane region" description="Helical" evidence="1">
    <location>
        <begin position="33"/>
        <end position="66"/>
    </location>
</feature>
<evidence type="ECO:0000313" key="2">
    <source>
        <dbReference type="EMBL" id="MPC87930.1"/>
    </source>
</evidence>
<organism evidence="2 3">
    <name type="scientific">Portunus trituberculatus</name>
    <name type="common">Swimming crab</name>
    <name type="synonym">Neptunus trituberculatus</name>
    <dbReference type="NCBI Taxonomy" id="210409"/>
    <lineage>
        <taxon>Eukaryota</taxon>
        <taxon>Metazoa</taxon>
        <taxon>Ecdysozoa</taxon>
        <taxon>Arthropoda</taxon>
        <taxon>Crustacea</taxon>
        <taxon>Multicrustacea</taxon>
        <taxon>Malacostraca</taxon>
        <taxon>Eumalacostraca</taxon>
        <taxon>Eucarida</taxon>
        <taxon>Decapoda</taxon>
        <taxon>Pleocyemata</taxon>
        <taxon>Brachyura</taxon>
        <taxon>Eubrachyura</taxon>
        <taxon>Portunoidea</taxon>
        <taxon>Portunidae</taxon>
        <taxon>Portuninae</taxon>
        <taxon>Portunus</taxon>
    </lineage>
</organism>
<protein>
    <submittedName>
        <fullName evidence="2">Uncharacterized protein</fullName>
    </submittedName>
</protein>